<dbReference type="GO" id="GO:0003724">
    <property type="term" value="F:RNA helicase activity"/>
    <property type="evidence" value="ECO:0007669"/>
    <property type="project" value="UniProtKB-EC"/>
</dbReference>
<evidence type="ECO:0000313" key="11">
    <source>
        <dbReference type="EMBL" id="TQS41842.1"/>
    </source>
</evidence>
<dbReference type="PROSITE" id="PS51194">
    <property type="entry name" value="HELICASE_CTER"/>
    <property type="match status" value="1"/>
</dbReference>
<dbReference type="FunFam" id="3.40.50.300:FF:000439">
    <property type="entry name" value="ATP-dependent RNA helicase HrpA"/>
    <property type="match status" value="1"/>
</dbReference>
<organism evidence="11 12">
    <name type="scientific">Cryptosporangium phraense</name>
    <dbReference type="NCBI Taxonomy" id="2593070"/>
    <lineage>
        <taxon>Bacteria</taxon>
        <taxon>Bacillati</taxon>
        <taxon>Actinomycetota</taxon>
        <taxon>Actinomycetes</taxon>
        <taxon>Cryptosporangiales</taxon>
        <taxon>Cryptosporangiaceae</taxon>
        <taxon>Cryptosporangium</taxon>
    </lineage>
</organism>
<feature type="domain" description="Helicase C-terminal" evidence="10">
    <location>
        <begin position="267"/>
        <end position="438"/>
    </location>
</feature>
<evidence type="ECO:0000256" key="3">
    <source>
        <dbReference type="ARBA" id="ARBA00022741"/>
    </source>
</evidence>
<comment type="caution">
    <text evidence="11">The sequence shown here is derived from an EMBL/GenBank/DDBJ whole genome shotgun (WGS) entry which is preliminary data.</text>
</comment>
<proteinExistence type="inferred from homology"/>
<dbReference type="PROSITE" id="PS51192">
    <property type="entry name" value="HELICASE_ATP_BIND_1"/>
    <property type="match status" value="1"/>
</dbReference>
<dbReference type="Gene3D" id="3.40.50.300">
    <property type="entry name" value="P-loop containing nucleotide triphosphate hydrolases"/>
    <property type="match status" value="2"/>
</dbReference>
<dbReference type="InterPro" id="IPR010222">
    <property type="entry name" value="RNA_helicase_HrpA"/>
</dbReference>
<dbReference type="CDD" id="cd17989">
    <property type="entry name" value="DEXHc_HrpA"/>
    <property type="match status" value="1"/>
</dbReference>
<dbReference type="RefSeq" id="WP_142707801.1">
    <property type="nucleotide sequence ID" value="NZ_VIRS01000022.1"/>
</dbReference>
<evidence type="ECO:0000259" key="10">
    <source>
        <dbReference type="PROSITE" id="PS51194"/>
    </source>
</evidence>
<keyword evidence="6" id="KW-0067">ATP-binding</keyword>
<dbReference type="InterPro" id="IPR011709">
    <property type="entry name" value="DEAD-box_helicase_OB_fold"/>
</dbReference>
<dbReference type="InterPro" id="IPR014001">
    <property type="entry name" value="Helicase_ATP-bd"/>
</dbReference>
<dbReference type="CDD" id="cd18791">
    <property type="entry name" value="SF2_C_RHA"/>
    <property type="match status" value="1"/>
</dbReference>
<dbReference type="InterPro" id="IPR003593">
    <property type="entry name" value="AAA+_ATPase"/>
</dbReference>
<sequence>MTNDLMDIADLRSRLPELMLRDEHRLRRQLEKAAPEKLAALAAQVESAAAKVEKRREAVPPISYPPSLPVSQRKDDILAAIRDHQVVIVAGETGSGKTTQLPKICLELGRGVRGLIGHTQPRRLAARTVAERIAEELDTDLGDAVGYTVRFTDQVSDGTLVKLMTDGILLAEIQRDRDLRRYDTIIIDEAHERSLNIDFLLGYLKQLLPRRPDLKLIITSATIDPERFASHFGDAPIVEVSGRTYPVEVRYRPVIDPDDQNADKDRDVTQAILDAVGELSGEGPGDILVFLSGEREIRDTADALTKENLRNTEIAPLYARLAAAEQHKVFQPHSGRRIVLATNVAETSLTVPGIKYVIDPGTARISRYSLRTKVQRLPIEPVSQASANQRKGRCGRTSDGICIRLYTEDDFDSRPEFTDPEILRTNLASVILQMANLGLGEIAAFPFVDPPDKRSITDGLQLLSELGALQTAKANSYAEPGTAAGRSPSPGSRSPGVQLTAVGKQLAQIPIDPRLARMVIEADKNGVVPEVLVIAAALSIQDPRERPSEHQQAADEKHKRFADQHSDFASYLMLWNYLREQQRELSGSAFRRMCKAEFLHYLRVREWQDLHGQLRQIVRGLGVTVDRAADPGADGHKVASSLLAGLLSHIGMRDERANAKEPPARGRRPLTEYFGARGAKFAIFPGSTLAKRPPRWVVAAELVETSRLWGRITARIEPEWVEPLAGHLAVRTYSEPHWDAERGAVMATEKVTLYGIPIIAGRPVTYGKVDPELSRDLFIQHALVEGEWRTHHKFFARNRDLLKNAAELENRARRRDLVVDDQTLFDFYDERIGPDVVSARHFDSWWKGVSRETPDLLDFSASMLVNRAAGELDIATAYPDWWDADGVRLRLTYQFEPGTAADGVTVHIPLAVLNQVGPDGFGWQVPGLRQDLVTAMIRSLPKEIRRNFVPAPDVARAALAGMSPSDGPLPVALAAELRRLTGISLPVDAWQDDRIPDHLSMTFRVEDERGRRVGEGKDLVVLQRDLKPQVRDAIAAALTAPEETEARRGRRGRGGRGRRGAGAGVTGGASAGGPGGAGVGAGTSAGGPDGARGSEAAAPTAAGPRQPGADGDRGQASTSSPEASLEQTGLKAWTFGTLPDVVERRRGGYLVKAYPALVDEGDSVAIRLLGSPADQQRAMVTGTRRLVLLTVASPNKAVVSSLSNAAKLALGRNPHGSVSALLADCVAAAADELIAAAGGPVRDADKFAKLRNAVRGSLVDTTLDVLRQVEKVLAAAHAVSVLLPSAPPTVAADVRAQLDALVYPGFVAAFGRRRLINVLRYVQAIERRLENVRRDPARDRSWQDRIAAVTEVYQDWLRRLPPERRSDDAVREIRWMIEELRVSLFAQSLGTAYAISEQRIYKAMDAAGGGVVA</sequence>
<dbReference type="SMART" id="SM00382">
    <property type="entry name" value="AAA"/>
    <property type="match status" value="1"/>
</dbReference>
<dbReference type="NCBIfam" id="TIGR01967">
    <property type="entry name" value="DEAH_box_HrpA"/>
    <property type="match status" value="1"/>
</dbReference>
<evidence type="ECO:0000256" key="4">
    <source>
        <dbReference type="ARBA" id="ARBA00022801"/>
    </source>
</evidence>
<feature type="region of interest" description="Disordered" evidence="8">
    <location>
        <begin position="1036"/>
        <end position="1126"/>
    </location>
</feature>
<keyword evidence="5 11" id="KW-0347">Helicase</keyword>
<keyword evidence="3" id="KW-0547">Nucleotide-binding</keyword>
<keyword evidence="12" id="KW-1185">Reference proteome</keyword>
<dbReference type="SMART" id="SM00487">
    <property type="entry name" value="DEXDc"/>
    <property type="match status" value="1"/>
</dbReference>
<dbReference type="SMART" id="SM00490">
    <property type="entry name" value="HELICc"/>
    <property type="match status" value="1"/>
</dbReference>
<accession>A0A545AKJ6</accession>
<dbReference type="Pfam" id="PF00271">
    <property type="entry name" value="Helicase_C"/>
    <property type="match status" value="1"/>
</dbReference>
<dbReference type="InterPro" id="IPR027417">
    <property type="entry name" value="P-loop_NTPase"/>
</dbReference>
<dbReference type="OrthoDB" id="9805617at2"/>
<evidence type="ECO:0000256" key="8">
    <source>
        <dbReference type="SAM" id="MobiDB-lite"/>
    </source>
</evidence>
<dbReference type="PANTHER" id="PTHR18934">
    <property type="entry name" value="ATP-DEPENDENT RNA HELICASE"/>
    <property type="match status" value="1"/>
</dbReference>
<comment type="catalytic activity">
    <reaction evidence="7">
        <text>ATP + H2O = ADP + phosphate + H(+)</text>
        <dbReference type="Rhea" id="RHEA:13065"/>
        <dbReference type="ChEBI" id="CHEBI:15377"/>
        <dbReference type="ChEBI" id="CHEBI:15378"/>
        <dbReference type="ChEBI" id="CHEBI:30616"/>
        <dbReference type="ChEBI" id="CHEBI:43474"/>
        <dbReference type="ChEBI" id="CHEBI:456216"/>
        <dbReference type="EC" id="3.6.4.13"/>
    </reaction>
</comment>
<keyword evidence="4 11" id="KW-0378">Hydrolase</keyword>
<dbReference type="Pfam" id="PF21010">
    <property type="entry name" value="HA2_C"/>
    <property type="match status" value="1"/>
</dbReference>
<dbReference type="EC" id="3.6.4.13" evidence="2"/>
<dbReference type="EMBL" id="VIRS01000022">
    <property type="protein sequence ID" value="TQS41842.1"/>
    <property type="molecule type" value="Genomic_DNA"/>
</dbReference>
<dbReference type="PANTHER" id="PTHR18934:SF99">
    <property type="entry name" value="ATP-DEPENDENT RNA HELICASE DHX37-RELATED"/>
    <property type="match status" value="1"/>
</dbReference>
<feature type="compositionally biased region" description="Gly residues" evidence="8">
    <location>
        <begin position="1060"/>
        <end position="1090"/>
    </location>
</feature>
<evidence type="ECO:0000256" key="2">
    <source>
        <dbReference type="ARBA" id="ARBA00012552"/>
    </source>
</evidence>
<dbReference type="InterPro" id="IPR007502">
    <property type="entry name" value="Helicase-assoc_dom"/>
</dbReference>
<dbReference type="FunFam" id="3.40.50.300:FF:000575">
    <property type="entry name" value="ATP-dependent helicase hrpA"/>
    <property type="match status" value="1"/>
</dbReference>
<evidence type="ECO:0000256" key="5">
    <source>
        <dbReference type="ARBA" id="ARBA00022806"/>
    </source>
</evidence>
<dbReference type="Pfam" id="PF11898">
    <property type="entry name" value="DUF3418"/>
    <property type="match status" value="1"/>
</dbReference>
<dbReference type="Proteomes" id="UP000317982">
    <property type="component" value="Unassembled WGS sequence"/>
</dbReference>
<dbReference type="Gene3D" id="1.20.120.1080">
    <property type="match status" value="1"/>
</dbReference>
<gene>
    <name evidence="11" type="primary">hrpA</name>
    <name evidence="11" type="ORF">FL583_27835</name>
</gene>
<dbReference type="GO" id="GO:0003723">
    <property type="term" value="F:RNA binding"/>
    <property type="evidence" value="ECO:0007669"/>
    <property type="project" value="TreeGrafter"/>
</dbReference>
<dbReference type="NCBIfam" id="NF008348">
    <property type="entry name" value="PRK11131.1"/>
    <property type="match status" value="1"/>
</dbReference>
<dbReference type="InterPro" id="IPR024590">
    <property type="entry name" value="HrpA_C"/>
</dbReference>
<name>A0A545AKJ6_9ACTN</name>
<evidence type="ECO:0000256" key="1">
    <source>
        <dbReference type="ARBA" id="ARBA00008792"/>
    </source>
</evidence>
<dbReference type="InterPro" id="IPR001650">
    <property type="entry name" value="Helicase_C-like"/>
</dbReference>
<dbReference type="SUPFAM" id="SSF52540">
    <property type="entry name" value="P-loop containing nucleoside triphosphate hydrolases"/>
    <property type="match status" value="1"/>
</dbReference>
<dbReference type="GO" id="GO:0005524">
    <property type="term" value="F:ATP binding"/>
    <property type="evidence" value="ECO:0007669"/>
    <property type="project" value="UniProtKB-KW"/>
</dbReference>
<dbReference type="FunFam" id="1.20.120.1080:FF:000005">
    <property type="entry name" value="ATP-dependent helicase HrpA"/>
    <property type="match status" value="1"/>
</dbReference>
<evidence type="ECO:0000256" key="6">
    <source>
        <dbReference type="ARBA" id="ARBA00022840"/>
    </source>
</evidence>
<dbReference type="Pfam" id="PF07717">
    <property type="entry name" value="OB_NTP_bind"/>
    <property type="match status" value="1"/>
</dbReference>
<comment type="similarity">
    <text evidence="1">Belongs to the DEAD box helicase family. DEAH subfamily.</text>
</comment>
<reference evidence="11 12" key="1">
    <citation type="submission" date="2019-07" db="EMBL/GenBank/DDBJ databases">
        <title>Cryptosporangium phraense sp. nov., isolated from plant litter.</title>
        <authorList>
            <person name="Suriyachadkun C."/>
        </authorList>
    </citation>
    <scope>NUCLEOTIDE SEQUENCE [LARGE SCALE GENOMIC DNA]</scope>
    <source>
        <strain evidence="11 12">A-T 5661</strain>
    </source>
</reference>
<evidence type="ECO:0000259" key="9">
    <source>
        <dbReference type="PROSITE" id="PS51192"/>
    </source>
</evidence>
<feature type="compositionally biased region" description="Basic residues" evidence="8">
    <location>
        <begin position="1048"/>
        <end position="1059"/>
    </location>
</feature>
<protein>
    <recommendedName>
        <fullName evidence="2">RNA helicase</fullName>
        <ecNumber evidence="2">3.6.4.13</ecNumber>
    </recommendedName>
</protein>
<feature type="domain" description="Helicase ATP-binding" evidence="9">
    <location>
        <begin position="78"/>
        <end position="241"/>
    </location>
</feature>
<evidence type="ECO:0000313" key="12">
    <source>
        <dbReference type="Proteomes" id="UP000317982"/>
    </source>
</evidence>
<feature type="region of interest" description="Disordered" evidence="8">
    <location>
        <begin position="477"/>
        <end position="497"/>
    </location>
</feature>
<evidence type="ECO:0000256" key="7">
    <source>
        <dbReference type="ARBA" id="ARBA00047984"/>
    </source>
</evidence>
<dbReference type="InterPro" id="IPR011545">
    <property type="entry name" value="DEAD/DEAH_box_helicase_dom"/>
</dbReference>
<dbReference type="GO" id="GO:0016887">
    <property type="term" value="F:ATP hydrolysis activity"/>
    <property type="evidence" value="ECO:0007669"/>
    <property type="project" value="RHEA"/>
</dbReference>
<dbReference type="Pfam" id="PF00270">
    <property type="entry name" value="DEAD"/>
    <property type="match status" value="1"/>
</dbReference>
<feature type="compositionally biased region" description="Polar residues" evidence="8">
    <location>
        <begin position="1115"/>
        <end position="1126"/>
    </location>
</feature>
<dbReference type="SMART" id="SM00847">
    <property type="entry name" value="HA2"/>
    <property type="match status" value="1"/>
</dbReference>
<feature type="compositionally biased region" description="Low complexity" evidence="8">
    <location>
        <begin position="485"/>
        <end position="496"/>
    </location>
</feature>
<dbReference type="InParanoid" id="A0A545AKJ6"/>